<dbReference type="InterPro" id="IPR005162">
    <property type="entry name" value="Retrotrans_gag_dom"/>
</dbReference>
<keyword evidence="5" id="KW-0255">Endonuclease</keyword>
<feature type="region of interest" description="Disordered" evidence="9">
    <location>
        <begin position="507"/>
        <end position="561"/>
    </location>
</feature>
<keyword evidence="12" id="KW-1185">Reference proteome</keyword>
<evidence type="ECO:0000256" key="6">
    <source>
        <dbReference type="ARBA" id="ARBA00022801"/>
    </source>
</evidence>
<dbReference type="InterPro" id="IPR043502">
    <property type="entry name" value="DNA/RNA_pol_sf"/>
</dbReference>
<dbReference type="EC" id="2.7.7.49" evidence="1"/>
<feature type="compositionally biased region" description="Polar residues" evidence="9">
    <location>
        <begin position="385"/>
        <end position="396"/>
    </location>
</feature>
<feature type="domain" description="Integrase catalytic" evidence="10">
    <location>
        <begin position="1514"/>
        <end position="1678"/>
    </location>
</feature>
<dbReference type="InterPro" id="IPR012337">
    <property type="entry name" value="RNaseH-like_sf"/>
</dbReference>
<dbReference type="Gene3D" id="3.30.70.270">
    <property type="match status" value="2"/>
</dbReference>
<dbReference type="SUPFAM" id="SSF53098">
    <property type="entry name" value="Ribonuclease H-like"/>
    <property type="match status" value="1"/>
</dbReference>
<sequence length="1826" mass="208560">MPRSFRTGTPLEIDPEIEKTAKRLRKQAKFRKKFANSSTSTSSPPVINIWQDIPLSSESEPEVITSSPSLTPSSSDTTPPNSPTHTIQEPNSPTPTMAEQTLRQWATRDVPQQPLCINYPAVENFELRSGLIHLLPIFRGLENEDPHKFLKEFHVVCSGMKPHNVTEDQIKLRAFPFALQDSAKEWLYYLPPGSVTTWNDLAKLFLEKYFPEVKASILRKEIIGIKQAKREALHTYWDRFKKLCARCPQHGISEHQLLQYFCEGLAPLERRLINASSGGALLDKTPTQIRALITSIAEDTKHSAQDEEWYVDTPRAVKEVTTPRIENQLDVLTKAVMQLTKDKGVEPKARACGICLQFGHPTDACPMLQEDVEQAQAIGGFQGQTSRQYEQPQGNLNWGHPPNMNYQHRPPHQYQQRAPFQMSNQQNFQPRQQPMQQQMGGPGMSLEDIVKNLATSTQLFQQETKSSIKNLEQQMAQLATSVSKLESQGKLPAQTETNPKHNACAITLRGGKSYDGPKRQDEEEEIVVEKKDDKHETPKPMNSEVKITPPPPFPSRLRSTKKEREEQEIMETFRKVEVNIPLLDAIKQVPRYAKFLKELCTSKRKLKGNETVKVGENISAVLQKRLPPKCKDPGVFTVPCKLGNITVPRAMLDLGASINVLPYSIFKTLNVGPLKRTGVIIQLADRSVVHPKGVLEDVLVQVNELVFPADFYILDMEDDDSPNSSSILLGRPFLKTAKTKIDVYSGTLSMEFDGEVINFNIYDAMRYPSDVSSLNFMDIIEPLTDECLELSNHDILELVLSRSIDEAAAKELAEKFKLGEELMEVVTFLDVQKKTRYESSKVELSNTNQRLLPSILQAPELELKTLPDHLKYAYLGEKETLPVIISNKLTSEQEQELVNTLKHHKEAIGWTIADIKGLSPSLCMHKILMEEDYKPTREAQRRLNPPMMEVVKKEILKLLNAGMIYPISDSKWVSPVQVVPKKTGITVTKNEQGELIPTRVQNGWRVCIDYRRLNASTRKDHFPLPFIDQMLERLAGKTHYCCLDGYSGFHQIPIAPEDQEKTTFTCPFGTFAYRRMPFGLCNAPATFQRCMVSIFSDYVEEIIEVFMDDFTVYGNSFNECLKNLTKILKRCIETNLVLNYEKCHFMVDRGLILGHVVSSKGLEVDKAKIDVIKSLPYPNCVREVRSFLGHAGFYRRFIKDFSKITRPMCELLQKDVEFKFTEACKQAFDTLKDSLVTAPIIQPPDWNLPFEIMCDASNQALGAVLGQRKDRVPHVIYYASRTLDHAQRNYSTTEKELLAIVFALEKFRQYLLGTKVIVFSDHAALKYLMSKKDAKPRLIRWVLLLQEFDLEIRDKSGKQNLVADHLSRIINNEEPMPLDDSFPDEHLFATQVTTPWYADIVNYLVTNEFPSELSRAQKDKIKKEARRYVWDEPYLWKYCADQVMRRCVDKSEVPSILDFCHSQACGGHFGPKRTAHKVLESGFYWPSIFLDSYMFCKSCERCQKTGNLRSKDQMPLTPILVCEIFDVWGIDFMGPFPSSFGNVYILLAVDYVSKWVEAKATRTNDAKVVSGFVKSNIFSRFGTPRAFISDRGSHFCNRTIEALFKKYGVAHRVSTAYHPQTNGQAEISNREIKSILEKTVNPNRKDWSLRLDDALWAYRTAYKTPIGMSPFRLVFGKACHLPVELEHKAFWAIKQFNLKIDEAGVHRKLQIQELEEIRNDAYENSRIYKDKTKAFHDKVNTRKSFSVGQKVLLYSSRLHKFPGKLRSRWVGPFVITNVFPHGAVEISSETTGKTFKVNGHRLKLFYEGFQMEKDGVMELECASYKD</sequence>
<evidence type="ECO:0000256" key="5">
    <source>
        <dbReference type="ARBA" id="ARBA00022759"/>
    </source>
</evidence>
<evidence type="ECO:0000256" key="3">
    <source>
        <dbReference type="ARBA" id="ARBA00022695"/>
    </source>
</evidence>
<dbReference type="SUPFAM" id="SSF50630">
    <property type="entry name" value="Acid proteases"/>
    <property type="match status" value="1"/>
</dbReference>
<evidence type="ECO:0000256" key="9">
    <source>
        <dbReference type="SAM" id="MobiDB-lite"/>
    </source>
</evidence>
<feature type="region of interest" description="Disordered" evidence="9">
    <location>
        <begin position="385"/>
        <end position="405"/>
    </location>
</feature>
<dbReference type="GO" id="GO:0016787">
    <property type="term" value="F:hydrolase activity"/>
    <property type="evidence" value="ECO:0007669"/>
    <property type="project" value="UniProtKB-KW"/>
</dbReference>
<evidence type="ECO:0000256" key="1">
    <source>
        <dbReference type="ARBA" id="ARBA00012493"/>
    </source>
</evidence>
<dbReference type="Pfam" id="PF17921">
    <property type="entry name" value="Integrase_H2C2"/>
    <property type="match status" value="1"/>
</dbReference>
<dbReference type="InterPro" id="IPR001584">
    <property type="entry name" value="Integrase_cat-core"/>
</dbReference>
<dbReference type="CDD" id="cd01647">
    <property type="entry name" value="RT_LTR"/>
    <property type="match status" value="1"/>
</dbReference>
<dbReference type="InterPro" id="IPR021109">
    <property type="entry name" value="Peptidase_aspartic_dom_sf"/>
</dbReference>
<feature type="compositionally biased region" description="Polar residues" evidence="9">
    <location>
        <begin position="35"/>
        <end position="45"/>
    </location>
</feature>
<keyword evidence="7" id="KW-0695">RNA-directed DNA polymerase</keyword>
<protein>
    <recommendedName>
        <fullName evidence="1">RNA-directed DNA polymerase</fullName>
        <ecNumber evidence="1">2.7.7.49</ecNumber>
    </recommendedName>
</protein>
<dbReference type="GO" id="GO:0003676">
    <property type="term" value="F:nucleic acid binding"/>
    <property type="evidence" value="ECO:0007669"/>
    <property type="project" value="InterPro"/>
</dbReference>
<dbReference type="InterPro" id="IPR041588">
    <property type="entry name" value="Integrase_H2C2"/>
</dbReference>
<keyword evidence="4" id="KW-0540">Nuclease</keyword>
<feature type="compositionally biased region" description="Low complexity" evidence="9">
    <location>
        <begin position="65"/>
        <end position="79"/>
    </location>
</feature>
<dbReference type="Gene3D" id="2.40.70.10">
    <property type="entry name" value="Acid Proteases"/>
    <property type="match status" value="1"/>
</dbReference>
<name>A0AAP0CKU3_9ASTR</name>
<comment type="caution">
    <text evidence="11">The sequence shown here is derived from an EMBL/GenBank/DDBJ whole genome shotgun (WGS) entry which is preliminary data.</text>
</comment>
<evidence type="ECO:0000256" key="2">
    <source>
        <dbReference type="ARBA" id="ARBA00022679"/>
    </source>
</evidence>
<dbReference type="Pfam" id="PF00665">
    <property type="entry name" value="rve"/>
    <property type="match status" value="1"/>
</dbReference>
<evidence type="ECO:0000313" key="11">
    <source>
        <dbReference type="EMBL" id="KAK9055642.1"/>
    </source>
</evidence>
<dbReference type="InterPro" id="IPR000477">
    <property type="entry name" value="RT_dom"/>
</dbReference>
<evidence type="ECO:0000256" key="4">
    <source>
        <dbReference type="ARBA" id="ARBA00022722"/>
    </source>
</evidence>
<dbReference type="Gene3D" id="1.10.340.70">
    <property type="match status" value="1"/>
</dbReference>
<reference evidence="11 12" key="1">
    <citation type="submission" date="2024-04" db="EMBL/GenBank/DDBJ databases">
        <title>The reference genome of an endangered Asteraceae, Deinandra increscens subsp. villosa, native to the Central Coast of California.</title>
        <authorList>
            <person name="Guilliams M."/>
            <person name="Hasenstab-Lehman K."/>
            <person name="Meyer R."/>
            <person name="Mcevoy S."/>
        </authorList>
    </citation>
    <scope>NUCLEOTIDE SEQUENCE [LARGE SCALE GENOMIC DNA]</scope>
    <source>
        <tissue evidence="11">Leaf</tissue>
    </source>
</reference>
<feature type="compositionally biased region" description="Polar residues" evidence="9">
    <location>
        <begin position="85"/>
        <end position="100"/>
    </location>
</feature>
<dbReference type="InterPro" id="IPR043128">
    <property type="entry name" value="Rev_trsase/Diguanyl_cyclase"/>
</dbReference>
<dbReference type="CDD" id="cd00303">
    <property type="entry name" value="retropepsin_like"/>
    <property type="match status" value="1"/>
</dbReference>
<evidence type="ECO:0000256" key="7">
    <source>
        <dbReference type="ARBA" id="ARBA00022918"/>
    </source>
</evidence>
<dbReference type="Pfam" id="PF17917">
    <property type="entry name" value="RT_RNaseH"/>
    <property type="match status" value="1"/>
</dbReference>
<evidence type="ECO:0000256" key="8">
    <source>
        <dbReference type="SAM" id="Coils"/>
    </source>
</evidence>
<dbReference type="InterPro" id="IPR041373">
    <property type="entry name" value="RT_RNaseH"/>
</dbReference>
<feature type="compositionally biased region" description="Basic and acidic residues" evidence="9">
    <location>
        <begin position="515"/>
        <end position="538"/>
    </location>
</feature>
<feature type="region of interest" description="Disordered" evidence="9">
    <location>
        <begin position="28"/>
        <end position="100"/>
    </location>
</feature>
<dbReference type="PANTHER" id="PTHR37984:SF5">
    <property type="entry name" value="PROTEIN NYNRIN-LIKE"/>
    <property type="match status" value="1"/>
</dbReference>
<dbReference type="Gene3D" id="3.30.420.10">
    <property type="entry name" value="Ribonuclease H-like superfamily/Ribonuclease H"/>
    <property type="match status" value="1"/>
</dbReference>
<dbReference type="InterPro" id="IPR050951">
    <property type="entry name" value="Retrovirus_Pol_polyprotein"/>
</dbReference>
<keyword evidence="2" id="KW-0808">Transferase</keyword>
<proteinExistence type="predicted"/>
<evidence type="ECO:0000313" key="12">
    <source>
        <dbReference type="Proteomes" id="UP001408789"/>
    </source>
</evidence>
<dbReference type="EMBL" id="JBCNJP010000025">
    <property type="protein sequence ID" value="KAK9055642.1"/>
    <property type="molecule type" value="Genomic_DNA"/>
</dbReference>
<keyword evidence="8" id="KW-0175">Coiled coil</keyword>
<accession>A0AAP0CKU3</accession>
<dbReference type="Gene3D" id="3.10.10.10">
    <property type="entry name" value="HIV Type 1 Reverse Transcriptase, subunit A, domain 1"/>
    <property type="match status" value="1"/>
</dbReference>
<gene>
    <name evidence="11" type="ORF">SSX86_026727</name>
</gene>
<dbReference type="PANTHER" id="PTHR37984">
    <property type="entry name" value="PROTEIN CBG26694"/>
    <property type="match status" value="1"/>
</dbReference>
<dbReference type="CDD" id="cd09274">
    <property type="entry name" value="RNase_HI_RT_Ty3"/>
    <property type="match status" value="1"/>
</dbReference>
<dbReference type="FunFam" id="3.10.20.370:FF:000001">
    <property type="entry name" value="Retrovirus-related Pol polyprotein from transposon 17.6-like protein"/>
    <property type="match status" value="1"/>
</dbReference>
<organism evidence="11 12">
    <name type="scientific">Deinandra increscens subsp. villosa</name>
    <dbReference type="NCBI Taxonomy" id="3103831"/>
    <lineage>
        <taxon>Eukaryota</taxon>
        <taxon>Viridiplantae</taxon>
        <taxon>Streptophyta</taxon>
        <taxon>Embryophyta</taxon>
        <taxon>Tracheophyta</taxon>
        <taxon>Spermatophyta</taxon>
        <taxon>Magnoliopsida</taxon>
        <taxon>eudicotyledons</taxon>
        <taxon>Gunneridae</taxon>
        <taxon>Pentapetalae</taxon>
        <taxon>asterids</taxon>
        <taxon>campanulids</taxon>
        <taxon>Asterales</taxon>
        <taxon>Asteraceae</taxon>
        <taxon>Asteroideae</taxon>
        <taxon>Heliantheae alliance</taxon>
        <taxon>Madieae</taxon>
        <taxon>Madiinae</taxon>
        <taxon>Deinandra</taxon>
    </lineage>
</organism>
<dbReference type="GO" id="GO:0003964">
    <property type="term" value="F:RNA-directed DNA polymerase activity"/>
    <property type="evidence" value="ECO:0007669"/>
    <property type="project" value="UniProtKB-KW"/>
</dbReference>
<feature type="coiled-coil region" evidence="8">
    <location>
        <begin position="461"/>
        <end position="488"/>
    </location>
</feature>
<dbReference type="SUPFAM" id="SSF56672">
    <property type="entry name" value="DNA/RNA polymerases"/>
    <property type="match status" value="1"/>
</dbReference>
<dbReference type="Pfam" id="PF00078">
    <property type="entry name" value="RVT_1"/>
    <property type="match status" value="1"/>
</dbReference>
<dbReference type="GO" id="GO:0004519">
    <property type="term" value="F:endonuclease activity"/>
    <property type="evidence" value="ECO:0007669"/>
    <property type="project" value="UniProtKB-KW"/>
</dbReference>
<dbReference type="Proteomes" id="UP001408789">
    <property type="component" value="Unassembled WGS sequence"/>
</dbReference>
<keyword evidence="3" id="KW-0548">Nucleotidyltransferase</keyword>
<dbReference type="InterPro" id="IPR036397">
    <property type="entry name" value="RNaseH_sf"/>
</dbReference>
<dbReference type="PROSITE" id="PS50994">
    <property type="entry name" value="INTEGRASE"/>
    <property type="match status" value="1"/>
</dbReference>
<keyword evidence="6" id="KW-0378">Hydrolase</keyword>
<dbReference type="Pfam" id="PF03732">
    <property type="entry name" value="Retrotrans_gag"/>
    <property type="match status" value="1"/>
</dbReference>
<evidence type="ECO:0000259" key="10">
    <source>
        <dbReference type="PROSITE" id="PS50994"/>
    </source>
</evidence>
<dbReference type="FunFam" id="3.30.70.270:FF:000026">
    <property type="entry name" value="Transposon Ty3-G Gag-Pol polyprotein"/>
    <property type="match status" value="1"/>
</dbReference>
<dbReference type="GO" id="GO:0015074">
    <property type="term" value="P:DNA integration"/>
    <property type="evidence" value="ECO:0007669"/>
    <property type="project" value="InterPro"/>
</dbReference>